<gene>
    <name evidence="3" type="ORF">SK803_37330</name>
</gene>
<dbReference type="Proteomes" id="UP001285521">
    <property type="component" value="Unassembled WGS sequence"/>
</dbReference>
<feature type="domain" description="DUF4232" evidence="2">
    <location>
        <begin position="51"/>
        <end position="190"/>
    </location>
</feature>
<dbReference type="Pfam" id="PF14016">
    <property type="entry name" value="DUF4232"/>
    <property type="match status" value="1"/>
</dbReference>
<keyword evidence="1" id="KW-0732">Signal</keyword>
<feature type="signal peptide" evidence="1">
    <location>
        <begin position="1"/>
        <end position="18"/>
    </location>
</feature>
<proteinExistence type="predicted"/>
<dbReference type="EMBL" id="JAXAVW010000039">
    <property type="protein sequence ID" value="MDX8035894.1"/>
    <property type="molecule type" value="Genomic_DNA"/>
</dbReference>
<evidence type="ECO:0000259" key="2">
    <source>
        <dbReference type="Pfam" id="PF14016"/>
    </source>
</evidence>
<comment type="caution">
    <text evidence="3">The sequence shown here is derived from an EMBL/GenBank/DDBJ whole genome shotgun (WGS) entry which is preliminary data.</text>
</comment>
<dbReference type="RefSeq" id="WP_319970911.1">
    <property type="nucleotide sequence ID" value="NZ_JAXAVW010000039.1"/>
</dbReference>
<reference evidence="3 4" key="1">
    <citation type="submission" date="2023-11" db="EMBL/GenBank/DDBJ databases">
        <title>Lentzea sokolovensis, sp. nov., Lentzea kristufkii, sp. nov., and Lentzea miocenensis, sp. nov., rare actinobacteria from Sokolov Coal Basin, Miocene lacustrine sediment, Czech Republic.</title>
        <authorList>
            <person name="Lara A."/>
            <person name="Kotroba L."/>
            <person name="Nouioui I."/>
            <person name="Neumann-Schaal M."/>
            <person name="Mast Y."/>
            <person name="Chronakova A."/>
        </authorList>
    </citation>
    <scope>NUCLEOTIDE SEQUENCE [LARGE SCALE GENOMIC DNA]</scope>
    <source>
        <strain evidence="3 4">BCCO 10_0856</strain>
    </source>
</reference>
<dbReference type="InterPro" id="IPR025326">
    <property type="entry name" value="DUF4232"/>
</dbReference>
<evidence type="ECO:0000313" key="3">
    <source>
        <dbReference type="EMBL" id="MDX8035894.1"/>
    </source>
</evidence>
<organism evidence="3 4">
    <name type="scientific">Lentzea miocenica</name>
    <dbReference type="NCBI Taxonomy" id="3095431"/>
    <lineage>
        <taxon>Bacteria</taxon>
        <taxon>Bacillati</taxon>
        <taxon>Actinomycetota</taxon>
        <taxon>Actinomycetes</taxon>
        <taxon>Pseudonocardiales</taxon>
        <taxon>Pseudonocardiaceae</taxon>
        <taxon>Lentzea</taxon>
    </lineage>
</organism>
<feature type="chain" id="PRO_5046040313" evidence="1">
    <location>
        <begin position="19"/>
        <end position="192"/>
    </location>
</feature>
<accession>A0ABU4TCI0</accession>
<evidence type="ECO:0000313" key="4">
    <source>
        <dbReference type="Proteomes" id="UP001285521"/>
    </source>
</evidence>
<sequence length="192" mass="20393">MRPGGRILALVAVLMSLAACGSRPEASPRPEPVAQPISLVAPTSAEPSCATGLRFTTVFTNAATGLRVMSIEMLNCGTEPVELNGYPQVKLFDEQWHQLAVEIVDGSGGIASVDGFDDAPQPITVQPGERAKSAFLWRNTNTSIDPPLVGSHVDMALAPDSAWQTLLPVSPEKGILIDLGSTGRMGVRAWYR</sequence>
<dbReference type="PROSITE" id="PS51257">
    <property type="entry name" value="PROKAR_LIPOPROTEIN"/>
    <property type="match status" value="1"/>
</dbReference>
<evidence type="ECO:0000256" key="1">
    <source>
        <dbReference type="SAM" id="SignalP"/>
    </source>
</evidence>
<keyword evidence="4" id="KW-1185">Reference proteome</keyword>
<name>A0ABU4TCI0_9PSEU</name>
<protein>
    <submittedName>
        <fullName evidence="3">DUF4232 domain-containing protein</fullName>
    </submittedName>
</protein>